<sequence length="144" mass="16264">MTDTTIMPEDMAELLTPKGREDVRAMFERYCFGPLLKPLKFVFCYYLDALESSEAEAAKLQEQVSALLELNEANMEFVVACIEEESAIADHDDSHAGRTPDTKLRLERVQASLVLAYDNVNNAREKCETLGLNVTPWRQGPRHA</sequence>
<accession>A0AA94HRE8</accession>
<dbReference type="RefSeq" id="WP_072311423.1">
    <property type="nucleotide sequence ID" value="NZ_FPIW01000008.1"/>
</dbReference>
<evidence type="ECO:0000313" key="1">
    <source>
        <dbReference type="EMBL" id="SFW30291.1"/>
    </source>
</evidence>
<name>A0AA94HRE8_DESDE</name>
<dbReference type="AlphaFoldDB" id="A0AA94HRE8"/>
<evidence type="ECO:0000313" key="2">
    <source>
        <dbReference type="Proteomes" id="UP000182680"/>
    </source>
</evidence>
<organism evidence="1 2">
    <name type="scientific">Desulfovibrio desulfuricans</name>
    <dbReference type="NCBI Taxonomy" id="876"/>
    <lineage>
        <taxon>Bacteria</taxon>
        <taxon>Pseudomonadati</taxon>
        <taxon>Thermodesulfobacteriota</taxon>
        <taxon>Desulfovibrionia</taxon>
        <taxon>Desulfovibrionales</taxon>
        <taxon>Desulfovibrionaceae</taxon>
        <taxon>Desulfovibrio</taxon>
    </lineage>
</organism>
<protein>
    <submittedName>
        <fullName evidence="1">Uncharacterized protein</fullName>
    </submittedName>
</protein>
<dbReference type="EMBL" id="FPIW01000008">
    <property type="protein sequence ID" value="SFW30291.1"/>
    <property type="molecule type" value="Genomic_DNA"/>
</dbReference>
<proteinExistence type="predicted"/>
<gene>
    <name evidence="1" type="ORF">SAMN02910291_00755</name>
</gene>
<dbReference type="Proteomes" id="UP000182680">
    <property type="component" value="Unassembled WGS sequence"/>
</dbReference>
<comment type="caution">
    <text evidence="1">The sequence shown here is derived from an EMBL/GenBank/DDBJ whole genome shotgun (WGS) entry which is preliminary data.</text>
</comment>
<reference evidence="2" key="1">
    <citation type="submission" date="2016-11" db="EMBL/GenBank/DDBJ databases">
        <authorList>
            <person name="Jaros S."/>
            <person name="Januszkiewicz K."/>
            <person name="Wedrychowicz H."/>
        </authorList>
    </citation>
    <scope>NUCLEOTIDE SEQUENCE [LARGE SCALE GENOMIC DNA]</scope>
    <source>
        <strain evidence="2">DSM 7057</strain>
    </source>
</reference>